<dbReference type="STRING" id="1302250.GCA_001313225_01016"/>
<dbReference type="PANTHER" id="PTHR43808:SF24">
    <property type="entry name" value="N-FORMYL-4-AMINO-5-AMINOMETHYL-2-METHYLPYRIMIDINE DEFORMYLASE"/>
    <property type="match status" value="1"/>
</dbReference>
<dbReference type="Pfam" id="PF07687">
    <property type="entry name" value="M20_dimer"/>
    <property type="match status" value="1"/>
</dbReference>
<dbReference type="PANTHER" id="PTHR43808">
    <property type="entry name" value="ACETYLORNITHINE DEACETYLASE"/>
    <property type="match status" value="1"/>
</dbReference>
<dbReference type="InterPro" id="IPR010182">
    <property type="entry name" value="ArgE/DapE"/>
</dbReference>
<evidence type="ECO:0000256" key="5">
    <source>
        <dbReference type="ARBA" id="ARBA00011921"/>
    </source>
</evidence>
<evidence type="ECO:0000256" key="7">
    <source>
        <dbReference type="ARBA" id="ARBA00022723"/>
    </source>
</evidence>
<dbReference type="SUPFAM" id="SSF55031">
    <property type="entry name" value="Bacterial exopeptidase dimerisation domain"/>
    <property type="match status" value="1"/>
</dbReference>
<dbReference type="Gene3D" id="3.30.70.360">
    <property type="match status" value="1"/>
</dbReference>
<protein>
    <recommendedName>
        <fullName evidence="6">Probable succinyl-diaminopimelate desuccinylase</fullName>
        <ecNumber evidence="5">3.5.1.18</ecNumber>
    </recommendedName>
</protein>
<comment type="similarity">
    <text evidence="4">Belongs to the peptidase M20A family.</text>
</comment>
<feature type="domain" description="Peptidase M20 dimerisation" evidence="12">
    <location>
        <begin position="261"/>
        <end position="342"/>
    </location>
</feature>
<dbReference type="NCBIfam" id="NF006370">
    <property type="entry name" value="PRK08596.1"/>
    <property type="match status" value="1"/>
</dbReference>
<dbReference type="Proteomes" id="UP000198402">
    <property type="component" value="Unassembled WGS sequence"/>
</dbReference>
<dbReference type="InterPro" id="IPR011650">
    <property type="entry name" value="Peptidase_M20_dimer"/>
</dbReference>
<keyword evidence="14" id="KW-1185">Reference proteome</keyword>
<accession>A0A1Z5II46</accession>
<evidence type="ECO:0000256" key="10">
    <source>
        <dbReference type="ARBA" id="ARBA00023285"/>
    </source>
</evidence>
<evidence type="ECO:0000256" key="4">
    <source>
        <dbReference type="ARBA" id="ARBA00006247"/>
    </source>
</evidence>
<dbReference type="AlphaFoldDB" id="A0A1Z5II46"/>
<sequence length="457" mass="50486">MNVCTTRLSKFSFEGLFSLSRFVAELTMKGWKQMLGTRTKLQQAIDEKQATLLAILRQLVAFQTVSPPARNTLDVQEFVKEQLTAAGFLVKQQAFYDQDALVSGKLRGREDSQHHSLLLNGHVDVAALTDRDRWQTDPFKLVQKGDQLYGRGVSDMKGAIACFLYLFQLLKQLDIHLPGDLLFQSVVGEEAGEAGTKTLLKQGETADFAVVGDTSDLAFQGQGGVVTGWITLKSPHTYHDGNRVNMLRAGGGLKAASMVEKMPVVIEALQKLEHYWAVTKQYPGFPAGTDTINPAYIEGGIHPAFVANECRLWITVHFYPNETIQQVTQEIEAAVTAAAKADPWLKETLPTFSWGGDSMLVDKGEIFPPLAIDQSSPAVQLLKQSHEQQLGKAPTINMSTSVSDGGWFDFYHIPAVTYGPGEMQQAHSDNETVRLSQLINYTKIMADFVLTWCSQAK</sequence>
<organism evidence="13 14">
    <name type="scientific">Secundilactobacillus silagei JCM 19001</name>
    <dbReference type="NCBI Taxonomy" id="1302250"/>
    <lineage>
        <taxon>Bacteria</taxon>
        <taxon>Bacillati</taxon>
        <taxon>Bacillota</taxon>
        <taxon>Bacilli</taxon>
        <taxon>Lactobacillales</taxon>
        <taxon>Lactobacillaceae</taxon>
        <taxon>Secundilactobacillus</taxon>
    </lineage>
</organism>
<dbReference type="InterPro" id="IPR002933">
    <property type="entry name" value="Peptidase_M20"/>
</dbReference>
<comment type="catalytic activity">
    <reaction evidence="11">
        <text>N-succinyl-(2S,6S)-2,6-diaminopimelate + H2O = (2S,6S)-2,6-diaminopimelate + succinate</text>
        <dbReference type="Rhea" id="RHEA:22608"/>
        <dbReference type="ChEBI" id="CHEBI:15377"/>
        <dbReference type="ChEBI" id="CHEBI:30031"/>
        <dbReference type="ChEBI" id="CHEBI:57609"/>
        <dbReference type="ChEBI" id="CHEBI:58087"/>
        <dbReference type="EC" id="3.5.1.18"/>
    </reaction>
</comment>
<evidence type="ECO:0000256" key="2">
    <source>
        <dbReference type="ARBA" id="ARBA00001947"/>
    </source>
</evidence>
<keyword evidence="8" id="KW-0378">Hydrolase</keyword>
<evidence type="ECO:0000256" key="3">
    <source>
        <dbReference type="ARBA" id="ARBA00005130"/>
    </source>
</evidence>
<evidence type="ECO:0000256" key="1">
    <source>
        <dbReference type="ARBA" id="ARBA00001941"/>
    </source>
</evidence>
<dbReference type="SUPFAM" id="SSF53187">
    <property type="entry name" value="Zn-dependent exopeptidases"/>
    <property type="match status" value="1"/>
</dbReference>
<keyword evidence="9" id="KW-0862">Zinc</keyword>
<evidence type="ECO:0000256" key="9">
    <source>
        <dbReference type="ARBA" id="ARBA00022833"/>
    </source>
</evidence>
<dbReference type="EC" id="3.5.1.18" evidence="5"/>
<evidence type="ECO:0000313" key="13">
    <source>
        <dbReference type="EMBL" id="GAX01366.1"/>
    </source>
</evidence>
<dbReference type="GO" id="GO:0046872">
    <property type="term" value="F:metal ion binding"/>
    <property type="evidence" value="ECO:0007669"/>
    <property type="project" value="UniProtKB-KW"/>
</dbReference>
<dbReference type="NCBIfam" id="TIGR01910">
    <property type="entry name" value="DapE-ArgE"/>
    <property type="match status" value="1"/>
</dbReference>
<gene>
    <name evidence="13" type="primary">argE_3</name>
    <name evidence="13" type="ORF">IWT126_01393</name>
</gene>
<comment type="cofactor">
    <cofactor evidence="2">
        <name>Zn(2+)</name>
        <dbReference type="ChEBI" id="CHEBI:29105"/>
    </cofactor>
</comment>
<keyword evidence="10" id="KW-0170">Cobalt</keyword>
<dbReference type="Pfam" id="PF01546">
    <property type="entry name" value="Peptidase_M20"/>
    <property type="match status" value="1"/>
</dbReference>
<dbReference type="InterPro" id="IPR050072">
    <property type="entry name" value="Peptidase_M20A"/>
</dbReference>
<comment type="cofactor">
    <cofactor evidence="1">
        <name>Co(2+)</name>
        <dbReference type="ChEBI" id="CHEBI:48828"/>
    </cofactor>
</comment>
<reference evidence="13 14" key="1">
    <citation type="submission" date="2015-11" db="EMBL/GenBank/DDBJ databases">
        <title>Draft genome sequences of new species of the genus Lactobacillus isolated from orchardgrass silage.</title>
        <authorList>
            <person name="Tohno M."/>
            <person name="Tanizawa Y."/>
            <person name="Arita M."/>
        </authorList>
    </citation>
    <scope>NUCLEOTIDE SEQUENCE [LARGE SCALE GENOMIC DNA]</scope>
    <source>
        <strain evidence="13 14">IWT126</strain>
    </source>
</reference>
<dbReference type="GO" id="GO:0009089">
    <property type="term" value="P:lysine biosynthetic process via diaminopimelate"/>
    <property type="evidence" value="ECO:0007669"/>
    <property type="project" value="UniProtKB-UniPathway"/>
</dbReference>
<keyword evidence="7" id="KW-0479">Metal-binding</keyword>
<name>A0A1Z5II46_9LACO</name>
<dbReference type="GO" id="GO:0009014">
    <property type="term" value="F:succinyl-diaminopimelate desuccinylase activity"/>
    <property type="evidence" value="ECO:0007669"/>
    <property type="project" value="UniProtKB-EC"/>
</dbReference>
<dbReference type="UniPathway" id="UPA00034">
    <property type="reaction ID" value="UER00021"/>
</dbReference>
<evidence type="ECO:0000256" key="6">
    <source>
        <dbReference type="ARBA" id="ARBA00016853"/>
    </source>
</evidence>
<evidence type="ECO:0000259" key="12">
    <source>
        <dbReference type="Pfam" id="PF07687"/>
    </source>
</evidence>
<dbReference type="PROSITE" id="PS00758">
    <property type="entry name" value="ARGE_DAPE_CPG2_1"/>
    <property type="match status" value="1"/>
</dbReference>
<evidence type="ECO:0000313" key="14">
    <source>
        <dbReference type="Proteomes" id="UP000198402"/>
    </source>
</evidence>
<evidence type="ECO:0000256" key="8">
    <source>
        <dbReference type="ARBA" id="ARBA00022801"/>
    </source>
</evidence>
<dbReference type="InterPro" id="IPR036264">
    <property type="entry name" value="Bact_exopeptidase_dim_dom"/>
</dbReference>
<dbReference type="Gene3D" id="3.40.630.10">
    <property type="entry name" value="Zn peptidases"/>
    <property type="match status" value="1"/>
</dbReference>
<comment type="caution">
    <text evidence="13">The sequence shown here is derived from an EMBL/GenBank/DDBJ whole genome shotgun (WGS) entry which is preliminary data.</text>
</comment>
<comment type="pathway">
    <text evidence="3">Amino-acid biosynthesis; L-lysine biosynthesis via DAP pathway; LL-2,6-diaminopimelate from (S)-tetrahydrodipicolinate (succinylase route): step 3/3.</text>
</comment>
<evidence type="ECO:0000256" key="11">
    <source>
        <dbReference type="ARBA" id="ARBA00051301"/>
    </source>
</evidence>
<dbReference type="InterPro" id="IPR001261">
    <property type="entry name" value="ArgE/DapE_CS"/>
</dbReference>
<dbReference type="EMBL" id="BCMG01000006">
    <property type="protein sequence ID" value="GAX01366.1"/>
    <property type="molecule type" value="Genomic_DNA"/>
</dbReference>
<proteinExistence type="inferred from homology"/>